<dbReference type="SUPFAM" id="SSF53167">
    <property type="entry name" value="Purine and uridine phosphorylases"/>
    <property type="match status" value="1"/>
</dbReference>
<feature type="binding site" evidence="8">
    <location>
        <position position="65"/>
    </location>
    <ligand>
        <name>phosphate</name>
        <dbReference type="ChEBI" id="CHEBI:43474"/>
    </ligand>
</feature>
<evidence type="ECO:0000256" key="8">
    <source>
        <dbReference type="PIRSR" id="PIRSR000477-2"/>
    </source>
</evidence>
<dbReference type="GO" id="GO:0004731">
    <property type="term" value="F:purine-nucleoside phosphorylase activity"/>
    <property type="evidence" value="ECO:0007669"/>
    <property type="project" value="UniProtKB-EC"/>
</dbReference>
<evidence type="ECO:0000256" key="4">
    <source>
        <dbReference type="ARBA" id="ARBA00022676"/>
    </source>
</evidence>
<feature type="binding site" evidence="8">
    <location>
        <position position="204"/>
    </location>
    <ligand>
        <name>a purine D-ribonucleoside</name>
        <dbReference type="ChEBI" id="CHEBI:142355"/>
    </ligand>
</feature>
<dbReference type="PROSITE" id="PS01240">
    <property type="entry name" value="PNP_MTAP_2"/>
    <property type="match status" value="1"/>
</dbReference>
<evidence type="ECO:0000313" key="10">
    <source>
        <dbReference type="EMBL" id="ODQ63147.1"/>
    </source>
</evidence>
<dbReference type="EMBL" id="KV454416">
    <property type="protein sequence ID" value="ODQ63147.1"/>
    <property type="molecule type" value="Genomic_DNA"/>
</dbReference>
<dbReference type="InterPro" id="IPR000845">
    <property type="entry name" value="Nucleoside_phosphorylase_d"/>
</dbReference>
<evidence type="ECO:0000313" key="11">
    <source>
        <dbReference type="Proteomes" id="UP000095009"/>
    </source>
</evidence>
<dbReference type="InterPro" id="IPR011268">
    <property type="entry name" value="Purine_phosphorylase"/>
</dbReference>
<keyword evidence="4 7" id="KW-0328">Glycosyltransferase</keyword>
<evidence type="ECO:0000256" key="2">
    <source>
        <dbReference type="ARBA" id="ARBA00005058"/>
    </source>
</evidence>
<dbReference type="STRING" id="857566.A0A1E3PE47"/>
<comment type="similarity">
    <text evidence="3 7">Belongs to the PNP/MTAP phosphorylase family.</text>
</comment>
<dbReference type="UniPathway" id="UPA00606"/>
<keyword evidence="11" id="KW-1185">Reference proteome</keyword>
<gene>
    <name evidence="10" type="ORF">NADFUDRAFT_53795</name>
</gene>
<evidence type="ECO:0000259" key="9">
    <source>
        <dbReference type="Pfam" id="PF01048"/>
    </source>
</evidence>
<dbReference type="NCBIfam" id="TIGR01697">
    <property type="entry name" value="PNPH-PUNA-XAPA"/>
    <property type="match status" value="1"/>
</dbReference>
<evidence type="ECO:0000256" key="6">
    <source>
        <dbReference type="ARBA" id="ARBA00058131"/>
    </source>
</evidence>
<feature type="binding site" evidence="8">
    <location>
        <position position="223"/>
    </location>
    <ligand>
        <name>phosphate</name>
        <dbReference type="ChEBI" id="CHEBI:43474"/>
    </ligand>
</feature>
<keyword evidence="5 7" id="KW-0808">Transferase</keyword>
<reference evidence="10 11" key="1">
    <citation type="journal article" date="2016" name="Proc. Natl. Acad. Sci. U.S.A.">
        <title>Comparative genomics of biotechnologically important yeasts.</title>
        <authorList>
            <person name="Riley R."/>
            <person name="Haridas S."/>
            <person name="Wolfe K.H."/>
            <person name="Lopes M.R."/>
            <person name="Hittinger C.T."/>
            <person name="Goeker M."/>
            <person name="Salamov A.A."/>
            <person name="Wisecaver J.H."/>
            <person name="Long T.M."/>
            <person name="Calvey C.H."/>
            <person name="Aerts A.L."/>
            <person name="Barry K.W."/>
            <person name="Choi C."/>
            <person name="Clum A."/>
            <person name="Coughlan A.Y."/>
            <person name="Deshpande S."/>
            <person name="Douglass A.P."/>
            <person name="Hanson S.J."/>
            <person name="Klenk H.-P."/>
            <person name="LaButti K.M."/>
            <person name="Lapidus A."/>
            <person name="Lindquist E.A."/>
            <person name="Lipzen A.M."/>
            <person name="Meier-Kolthoff J.P."/>
            <person name="Ohm R.A."/>
            <person name="Otillar R.P."/>
            <person name="Pangilinan J.L."/>
            <person name="Peng Y."/>
            <person name="Rokas A."/>
            <person name="Rosa C.A."/>
            <person name="Scheuner C."/>
            <person name="Sibirny A.A."/>
            <person name="Slot J.C."/>
            <person name="Stielow J.B."/>
            <person name="Sun H."/>
            <person name="Kurtzman C.P."/>
            <person name="Blackwell M."/>
            <person name="Grigoriev I.V."/>
            <person name="Jeffries T.W."/>
        </authorList>
    </citation>
    <scope>NUCLEOTIDE SEQUENCE [LARGE SCALE GENOMIC DNA]</scope>
    <source>
        <strain evidence="10 11">DSM 6958</strain>
    </source>
</reference>
<comment type="function">
    <text evidence="6">The purine nucleoside phosphorylases catalyze the phosphorolytic breakdown of the N-glycosidic bond in the beta-(deoxy)ribonucleoside molecules, with the formation of the corresponding free purine bases and pentose-1-phosphate. Cleaves guanosine and inosine.</text>
</comment>
<dbReference type="PANTHER" id="PTHR11904">
    <property type="entry name" value="METHYLTHIOADENOSINE/PURINE NUCLEOSIDE PHOSPHORYLASE"/>
    <property type="match status" value="1"/>
</dbReference>
<name>A0A1E3PE47_9ASCO</name>
<dbReference type="EC" id="2.4.2.1" evidence="7"/>
<comment type="pathway">
    <text evidence="2 7">Purine metabolism; purine nucleoside salvage.</text>
</comment>
<evidence type="ECO:0000256" key="7">
    <source>
        <dbReference type="PIRNR" id="PIRNR000477"/>
    </source>
</evidence>
<dbReference type="InterPro" id="IPR018099">
    <property type="entry name" value="Purine_phosphorylase-2_CS"/>
</dbReference>
<feature type="domain" description="Nucleoside phosphorylase" evidence="9">
    <location>
        <begin position="25"/>
        <end position="294"/>
    </location>
</feature>
<feature type="binding site" evidence="8">
    <location>
        <begin position="87"/>
        <end position="89"/>
    </location>
    <ligand>
        <name>phosphate</name>
        <dbReference type="ChEBI" id="CHEBI:43474"/>
    </ligand>
</feature>
<evidence type="ECO:0000256" key="5">
    <source>
        <dbReference type="ARBA" id="ARBA00022679"/>
    </source>
</evidence>
<accession>A0A1E3PE47</accession>
<feature type="binding site" evidence="8">
    <location>
        <position position="119"/>
    </location>
    <ligand>
        <name>phosphate</name>
        <dbReference type="ChEBI" id="CHEBI:43474"/>
    </ligand>
</feature>
<feature type="binding site" evidence="8">
    <location>
        <position position="246"/>
    </location>
    <ligand>
        <name>a purine D-ribonucleoside</name>
        <dbReference type="ChEBI" id="CHEBI:142355"/>
    </ligand>
</feature>
<proteinExistence type="inferred from homology"/>
<dbReference type="GO" id="GO:0009116">
    <property type="term" value="P:nucleoside metabolic process"/>
    <property type="evidence" value="ECO:0007669"/>
    <property type="project" value="InterPro"/>
</dbReference>
<dbReference type="Proteomes" id="UP000095009">
    <property type="component" value="Unassembled WGS sequence"/>
</dbReference>
<dbReference type="InterPro" id="IPR035994">
    <property type="entry name" value="Nucleoside_phosphorylase_sf"/>
</dbReference>
<dbReference type="OrthoDB" id="10261782at2759"/>
<evidence type="ECO:0000256" key="3">
    <source>
        <dbReference type="ARBA" id="ARBA00006751"/>
    </source>
</evidence>
<evidence type="ECO:0000256" key="1">
    <source>
        <dbReference type="ARBA" id="ARBA00000755"/>
    </source>
</evidence>
<dbReference type="CDD" id="cd09009">
    <property type="entry name" value="PNP-EcPNPII_like"/>
    <property type="match status" value="1"/>
</dbReference>
<dbReference type="Pfam" id="PF01048">
    <property type="entry name" value="PNP_UDP_1"/>
    <property type="match status" value="1"/>
</dbReference>
<dbReference type="NCBIfam" id="NF006054">
    <property type="entry name" value="PRK08202.1"/>
    <property type="match status" value="1"/>
</dbReference>
<dbReference type="FunFam" id="3.40.50.1580:FF:000004">
    <property type="entry name" value="Purine nucleoside phosphorylase"/>
    <property type="match status" value="1"/>
</dbReference>
<protein>
    <recommendedName>
        <fullName evidence="7">Purine nucleoside phosphorylase</fullName>
        <ecNumber evidence="7">2.4.2.1</ecNumber>
    </recommendedName>
    <alternativeName>
        <fullName evidence="7">Inosine-guanosine phosphorylase</fullName>
    </alternativeName>
</protein>
<feature type="binding site" evidence="8">
    <location>
        <position position="32"/>
    </location>
    <ligand>
        <name>phosphate</name>
        <dbReference type="ChEBI" id="CHEBI:43474"/>
    </ligand>
</feature>
<dbReference type="Gene3D" id="3.40.50.1580">
    <property type="entry name" value="Nucleoside phosphorylase domain"/>
    <property type="match status" value="1"/>
</dbReference>
<organism evidence="10 11">
    <name type="scientific">Nadsonia fulvescens var. elongata DSM 6958</name>
    <dbReference type="NCBI Taxonomy" id="857566"/>
    <lineage>
        <taxon>Eukaryota</taxon>
        <taxon>Fungi</taxon>
        <taxon>Dikarya</taxon>
        <taxon>Ascomycota</taxon>
        <taxon>Saccharomycotina</taxon>
        <taxon>Dipodascomycetes</taxon>
        <taxon>Dipodascales</taxon>
        <taxon>Dipodascales incertae sedis</taxon>
        <taxon>Nadsonia</taxon>
    </lineage>
</organism>
<comment type="catalytic activity">
    <reaction evidence="1">
        <text>a purine D-ribonucleoside + phosphate = a purine nucleobase + alpha-D-ribose 1-phosphate</text>
        <dbReference type="Rhea" id="RHEA:19805"/>
        <dbReference type="ChEBI" id="CHEBI:26386"/>
        <dbReference type="ChEBI" id="CHEBI:43474"/>
        <dbReference type="ChEBI" id="CHEBI:57720"/>
        <dbReference type="ChEBI" id="CHEBI:142355"/>
        <dbReference type="EC" id="2.4.2.1"/>
    </reaction>
</comment>
<dbReference type="PIRSF" id="PIRSF000477">
    <property type="entry name" value="PurNPase"/>
    <property type="match status" value="1"/>
</dbReference>
<dbReference type="PANTHER" id="PTHR11904:SF9">
    <property type="entry name" value="PURINE NUCLEOSIDE PHOSPHORYLASE-RELATED"/>
    <property type="match status" value="1"/>
</dbReference>
<dbReference type="AlphaFoldDB" id="A0A1E3PE47"/>
<sequence>MVFQLSNECADYIKSHLPEELQQPRVAIVCGSGLGGIVNGLAASPRVVLPYESLPGFSVSTVVGHAGKLVVGLVGDNRVPVVLMLGRFHFYEGHDMAATAYPVRVFAQLGIKTLIATNAAGGLRSGFQVGDLMVLNDHLNMPGLVGFHPLRGSNDDRFGVRFPPLSDAYSLELRQGVRTALKELGISRNVHEGTYAFVCGPTYETRTEVRYLTAVGADAVGMSTIPEVIVARHSGLDVLAISLITNVAVSVKPPSAHSAVPATSMEDGMANHQEVLDAALEAANDIQAVIVQVVNKL</sequence>
<dbReference type="GO" id="GO:0005737">
    <property type="term" value="C:cytoplasm"/>
    <property type="evidence" value="ECO:0007669"/>
    <property type="project" value="TreeGrafter"/>
</dbReference>